<gene>
    <name evidence="3" type="ORF">Agub_g15414</name>
</gene>
<feature type="compositionally biased region" description="Gly residues" evidence="1">
    <location>
        <begin position="340"/>
        <end position="349"/>
    </location>
</feature>
<comment type="caution">
    <text evidence="3">The sequence shown here is derived from an EMBL/GenBank/DDBJ whole genome shotgun (WGS) entry which is preliminary data.</text>
</comment>
<feature type="region of interest" description="Disordered" evidence="1">
    <location>
        <begin position="150"/>
        <end position="169"/>
    </location>
</feature>
<reference evidence="3 4" key="1">
    <citation type="journal article" date="2021" name="Sci. Rep.">
        <title>Genome sequencing of the multicellular alga Astrephomene provides insights into convergent evolution of germ-soma differentiation.</title>
        <authorList>
            <person name="Yamashita S."/>
            <person name="Yamamoto K."/>
            <person name="Matsuzaki R."/>
            <person name="Suzuki S."/>
            <person name="Yamaguchi H."/>
            <person name="Hirooka S."/>
            <person name="Minakuchi Y."/>
            <person name="Miyagishima S."/>
            <person name="Kawachi M."/>
            <person name="Toyoda A."/>
            <person name="Nozaki H."/>
        </authorList>
    </citation>
    <scope>NUCLEOTIDE SEQUENCE [LARGE SCALE GENOMIC DNA]</scope>
    <source>
        <strain evidence="3 4">NIES-4017</strain>
    </source>
</reference>
<feature type="region of interest" description="Disordered" evidence="1">
    <location>
        <begin position="417"/>
        <end position="488"/>
    </location>
</feature>
<feature type="compositionally biased region" description="Low complexity" evidence="1">
    <location>
        <begin position="560"/>
        <end position="584"/>
    </location>
</feature>
<accession>A0AAD3E5G6</accession>
<feature type="compositionally biased region" description="Polar residues" evidence="1">
    <location>
        <begin position="317"/>
        <end position="336"/>
    </location>
</feature>
<feature type="region of interest" description="Disordered" evidence="1">
    <location>
        <begin position="308"/>
        <end position="392"/>
    </location>
</feature>
<evidence type="ECO:0000256" key="1">
    <source>
        <dbReference type="SAM" id="MobiDB-lite"/>
    </source>
</evidence>
<feature type="compositionally biased region" description="Low complexity" evidence="1">
    <location>
        <begin position="591"/>
        <end position="608"/>
    </location>
</feature>
<evidence type="ECO:0000256" key="2">
    <source>
        <dbReference type="SAM" id="Phobius"/>
    </source>
</evidence>
<feature type="compositionally biased region" description="Low complexity" evidence="1">
    <location>
        <begin position="417"/>
        <end position="452"/>
    </location>
</feature>
<organism evidence="3 4">
    <name type="scientific">Astrephomene gubernaculifera</name>
    <dbReference type="NCBI Taxonomy" id="47775"/>
    <lineage>
        <taxon>Eukaryota</taxon>
        <taxon>Viridiplantae</taxon>
        <taxon>Chlorophyta</taxon>
        <taxon>core chlorophytes</taxon>
        <taxon>Chlorophyceae</taxon>
        <taxon>CS clade</taxon>
        <taxon>Chlamydomonadales</taxon>
        <taxon>Astrephomenaceae</taxon>
        <taxon>Astrephomene</taxon>
    </lineage>
</organism>
<dbReference type="AlphaFoldDB" id="A0AAD3E5G6"/>
<dbReference type="Proteomes" id="UP001054857">
    <property type="component" value="Unassembled WGS sequence"/>
</dbReference>
<feature type="compositionally biased region" description="Low complexity" evidence="1">
    <location>
        <begin position="150"/>
        <end position="163"/>
    </location>
</feature>
<protein>
    <submittedName>
        <fullName evidence="3">Uncharacterized protein</fullName>
    </submittedName>
</protein>
<name>A0AAD3E5G6_9CHLO</name>
<keyword evidence="4" id="KW-1185">Reference proteome</keyword>
<keyword evidence="2" id="KW-1133">Transmembrane helix</keyword>
<dbReference type="EMBL" id="BMAR01000072">
    <property type="protein sequence ID" value="GFR52794.1"/>
    <property type="molecule type" value="Genomic_DNA"/>
</dbReference>
<evidence type="ECO:0000313" key="3">
    <source>
        <dbReference type="EMBL" id="GFR52794.1"/>
    </source>
</evidence>
<proteinExistence type="predicted"/>
<keyword evidence="2" id="KW-0812">Transmembrane</keyword>
<feature type="region of interest" description="Disordered" evidence="1">
    <location>
        <begin position="560"/>
        <end position="617"/>
    </location>
</feature>
<feature type="transmembrane region" description="Helical" evidence="2">
    <location>
        <begin position="6"/>
        <end position="25"/>
    </location>
</feature>
<feature type="compositionally biased region" description="Low complexity" evidence="1">
    <location>
        <begin position="357"/>
        <end position="392"/>
    </location>
</feature>
<evidence type="ECO:0000313" key="4">
    <source>
        <dbReference type="Proteomes" id="UP001054857"/>
    </source>
</evidence>
<sequence>MSYSTVAIAVVSAAAAGIGVLFGVARKRLRGVNGALVLSQFNMPQNTQVTGLLILQKLLPIVGSPDVVSLAGDRLLDRPSQLVGATLSLPSTCGSSSCRECISLSKGTIAEAEGDEGLSLPTEKAGCLSNNESCILSAAVTSPAASPDSAAAAATSTHPTGAPLSAPATPSIMPAASSLARRGSWTSDGVLGDALQSIGGLETDVPGTPNGHLSGGCSGGNCSAAVEEQPAAIGLVRQEQEEEGSKEAGGSGLLGEERPVDTATGKATITITVSNPLYIREQDAGALSAAEGGTPALLRRRLSSSTAIDNPCYASDNDASSRVLNRSRGCSSNPNTLHRGAGGCSGSGSGCSNISRGATRAPQQQQQQQRHQGPAAAALQSGGSGGSSSACTSAAARPSWRLASGRACSTSSCCSSAAAGSTVSGSPAATTSSSSTSSRAAVSSAPTPRPSVLAHSSRGPRLSTPRQHAAPAATSLRSSGRSAQPPVAARADWRLAPASTAAAGPPASQPPCSGACSARDALPCWPPTLPGSQPQGPCSARGGRTSPAAAAAAAAAAGSAAGTSGTCSTPRAAAVRVGSSGSGSRSHRGNYRSGAVEAGEGAAADVSALQQSRPRWR</sequence>
<keyword evidence="2" id="KW-0472">Membrane</keyword>
<feature type="region of interest" description="Disordered" evidence="1">
    <location>
        <begin position="238"/>
        <end position="258"/>
    </location>
</feature>